<proteinExistence type="predicted"/>
<dbReference type="PANTHER" id="PTHR41287:SF1">
    <property type="entry name" value="PROTEIN YMFN"/>
    <property type="match status" value="1"/>
</dbReference>
<organism evidence="3">
    <name type="scientific">Lactobacillus delbrueckii subsp. lactis</name>
    <dbReference type="NCBI Taxonomy" id="29397"/>
    <lineage>
        <taxon>Bacteria</taxon>
        <taxon>Bacillati</taxon>
        <taxon>Bacillota</taxon>
        <taxon>Bacilli</taxon>
        <taxon>Lactobacillales</taxon>
        <taxon>Lactobacillaceae</taxon>
        <taxon>Lactobacillus</taxon>
    </lineage>
</organism>
<feature type="domain" description="Terminase large subunit-like ATPase" evidence="1">
    <location>
        <begin position="2"/>
        <end position="134"/>
    </location>
</feature>
<reference evidence="3" key="1">
    <citation type="submission" date="2018-07" db="EMBL/GenBank/DDBJ databases">
        <authorList>
            <person name="Somerville V."/>
        </authorList>
    </citation>
    <scope>NUCLEOTIDE SEQUENCE</scope>
    <source>
        <strain evidence="3">NWC_2_2</strain>
    </source>
</reference>
<dbReference type="InterPro" id="IPR046461">
    <property type="entry name" value="TerL_ATPase"/>
</dbReference>
<dbReference type="InterPro" id="IPR046462">
    <property type="entry name" value="TerL_nuclease"/>
</dbReference>
<evidence type="ECO:0000259" key="2">
    <source>
        <dbReference type="Pfam" id="PF20441"/>
    </source>
</evidence>
<dbReference type="InterPro" id="IPR027417">
    <property type="entry name" value="P-loop_NTPase"/>
</dbReference>
<dbReference type="GO" id="GO:0004519">
    <property type="term" value="F:endonuclease activity"/>
    <property type="evidence" value="ECO:0007669"/>
    <property type="project" value="InterPro"/>
</dbReference>
<dbReference type="AlphaFoldDB" id="A0A3G6JDB0"/>
<dbReference type="Gene3D" id="3.40.50.300">
    <property type="entry name" value="P-loop containing nucleotide triphosphate hydrolases"/>
    <property type="match status" value="1"/>
</dbReference>
<protein>
    <submittedName>
        <fullName evidence="3">Terminase large subunit</fullName>
    </submittedName>
</protein>
<name>A0A3G6JDB0_LACDL</name>
<sequence length="446" mass="51444">MKTTLESGLADYMVGFDGENGANVYFLANSQKQSSILFQEAKNMIDSSPWLSDRFRTTRSEIRFPATNGSIVAMSAEKKDKDGENLHFGVFDEIHEYRDYSLINVMKRSRGTRTQPLIVYITTAGYVLDGPLADMIDQGEDCLNNYEDDVDERTFYFLCSLDDKKEMDDPRMWVKANPNIGLMDLAGMLGDYKKDRRSPKEKADWMTKQFNLFAETDELSFISPETLKKNTRSIDLDILEGRQCVGGFDLSETEDFTAACLEFPLDDGSVFFLEHSWVPQPRYERDNNQERMRAWEEAGDLTIIPKDFVDYEYVLDWFKEMSEKYDILQINYDPAKALRLNKALELEGFVTNITRQGAITLSGPMQNLNEMFLDGKVVFNNQSMFKWYVNNVRLVKDRNDNWLPSKTSMSRKIDGFAAALDAHTTVINMLMEKDEESDTSMFISFR</sequence>
<dbReference type="Pfam" id="PF20441">
    <property type="entry name" value="TerL_nuclease"/>
    <property type="match status" value="1"/>
</dbReference>
<dbReference type="Pfam" id="PF03354">
    <property type="entry name" value="TerL_ATPase"/>
    <property type="match status" value="1"/>
</dbReference>
<evidence type="ECO:0000313" key="3">
    <source>
        <dbReference type="EMBL" id="AZA15975.1"/>
    </source>
</evidence>
<dbReference type="InterPro" id="IPR005021">
    <property type="entry name" value="Terminase_largesu-like"/>
</dbReference>
<dbReference type="RefSeq" id="WP_231532037.1">
    <property type="nucleotide sequence ID" value="NZ_JAGJAG010000001.1"/>
</dbReference>
<dbReference type="PANTHER" id="PTHR41287">
    <property type="match status" value="1"/>
</dbReference>
<gene>
    <name evidence="3" type="ORF">DQL93_05005</name>
</gene>
<accession>A0A3G6JDB0</accession>
<evidence type="ECO:0000259" key="1">
    <source>
        <dbReference type="Pfam" id="PF03354"/>
    </source>
</evidence>
<dbReference type="EMBL" id="CP031023">
    <property type="protein sequence ID" value="AZA15975.1"/>
    <property type="molecule type" value="Genomic_DNA"/>
</dbReference>
<feature type="domain" description="Terminase large subunit-like endonuclease" evidence="2">
    <location>
        <begin position="151"/>
        <end position="423"/>
    </location>
</feature>